<sequence length="223" mass="24234">MQEYALSATTPSRSARCWVPATLLLALAACSPYPDAERDVAAGGRGLAKLNPAPKQAYELVLTLKDAPGPFAIVEGVAQYDVSNYADCGRILPATGTAGRITSQEPVELRKVGENEYRGTFYLDRMQDEEYYGRGTCHWALTGVGAMLRATTGEADTRFLTYFKKERMNAGSPLTLYYPKVAYPRAELAANYPASGKEDPSAYKEELRGAPFSTTATVQKLAP</sequence>
<name>A0A2W6HVR5_STEMA</name>
<evidence type="ECO:0000313" key="1">
    <source>
        <dbReference type="EMBL" id="PZS87511.1"/>
    </source>
</evidence>
<dbReference type="Proteomes" id="UP000249614">
    <property type="component" value="Unassembled WGS sequence"/>
</dbReference>
<proteinExistence type="predicted"/>
<gene>
    <name evidence="1" type="ORF">A7X83_17115</name>
</gene>
<comment type="caution">
    <text evidence="1">The sequence shown here is derived from an EMBL/GenBank/DDBJ whole genome shotgun (WGS) entry which is preliminary data.</text>
</comment>
<protein>
    <submittedName>
        <fullName evidence="1">Uncharacterized protein</fullName>
    </submittedName>
</protein>
<accession>A0A2W6HVR5</accession>
<dbReference type="RefSeq" id="WP_111113708.1">
    <property type="nucleotide sequence ID" value="NZ_LXXM01000229.1"/>
</dbReference>
<dbReference type="AlphaFoldDB" id="A0A2W6HVR5"/>
<organism evidence="1 2">
    <name type="scientific">Stenotrophomonas maltophilia</name>
    <name type="common">Pseudomonas maltophilia</name>
    <name type="synonym">Xanthomonas maltophilia</name>
    <dbReference type="NCBI Taxonomy" id="40324"/>
    <lineage>
        <taxon>Bacteria</taxon>
        <taxon>Pseudomonadati</taxon>
        <taxon>Pseudomonadota</taxon>
        <taxon>Gammaproteobacteria</taxon>
        <taxon>Lysobacterales</taxon>
        <taxon>Lysobacteraceae</taxon>
        <taxon>Stenotrophomonas</taxon>
        <taxon>Stenotrophomonas maltophilia group</taxon>
    </lineage>
</organism>
<reference evidence="1 2" key="1">
    <citation type="submission" date="2016-05" db="EMBL/GenBank/DDBJ databases">
        <authorList>
            <person name="Lavstsen T."/>
            <person name="Jespersen J.S."/>
        </authorList>
    </citation>
    <scope>NUCLEOTIDE SEQUENCE [LARGE SCALE GENOMIC DNA]</scope>
    <source>
        <strain evidence="1 2">SM-5815</strain>
    </source>
</reference>
<evidence type="ECO:0000313" key="2">
    <source>
        <dbReference type="Proteomes" id="UP000249614"/>
    </source>
</evidence>
<dbReference type="EMBL" id="LXXM01000229">
    <property type="protein sequence ID" value="PZS87511.1"/>
    <property type="molecule type" value="Genomic_DNA"/>
</dbReference>